<dbReference type="GO" id="GO:0045493">
    <property type="term" value="P:xylan catabolic process"/>
    <property type="evidence" value="ECO:0007669"/>
    <property type="project" value="UniProtKB-UniRule"/>
</dbReference>
<dbReference type="STRING" id="1447883.A0A2B7XDB8"/>
<proteinExistence type="inferred from homology"/>
<keyword evidence="5 7" id="KW-0119">Carbohydrate metabolism</keyword>
<evidence type="ECO:0000256" key="4">
    <source>
        <dbReference type="ARBA" id="ARBA00022801"/>
    </source>
</evidence>
<comment type="catalytic activity">
    <reaction evidence="7">
        <text>feruloyl-polysaccharide + H2O = ferulate + polysaccharide.</text>
        <dbReference type="EC" id="3.1.1.73"/>
    </reaction>
</comment>
<keyword evidence="7" id="KW-0858">Xylan degradation</keyword>
<evidence type="ECO:0000313" key="8">
    <source>
        <dbReference type="EMBL" id="PGH09644.1"/>
    </source>
</evidence>
<evidence type="ECO:0000256" key="1">
    <source>
        <dbReference type="ARBA" id="ARBA00004613"/>
    </source>
</evidence>
<dbReference type="OrthoDB" id="424610at2759"/>
<dbReference type="PANTHER" id="PTHR38050">
    <property type="match status" value="1"/>
</dbReference>
<evidence type="ECO:0000256" key="5">
    <source>
        <dbReference type="ARBA" id="ARBA00023277"/>
    </source>
</evidence>
<comment type="similarity">
    <text evidence="7">Belongs to the faeC family.</text>
</comment>
<dbReference type="EC" id="3.1.1.73" evidence="7"/>
<keyword evidence="6 7" id="KW-0624">Polysaccharide degradation</keyword>
<dbReference type="GO" id="GO:0005576">
    <property type="term" value="C:extracellular region"/>
    <property type="evidence" value="ECO:0007669"/>
    <property type="project" value="UniProtKB-SubCell"/>
</dbReference>
<sequence>MYLRSHCRLWQKPIASGTKSMTVRANYNQDTAYNLIFGYNWRGGTMNDMAPGYYGLRDLAKETTIFVAPQGLNNGWPNSGGEEVTFTDQMVDTIKRLLVRRRGERLCPGPELRRRNVPFPRLLSAR</sequence>
<keyword evidence="2 7" id="KW-0964">Secreted</keyword>
<comment type="function">
    <text evidence="7">Involved in degradation of plant cell walls. Hydrolyzes the feruloyl-arabinose ester bond in arabinoxylans, and the feruloyl-galactose ester bond in pectin. Active against paranitrophenyl-acetate, methyl ferulate and wheat arabinoxylan.</text>
</comment>
<gene>
    <name evidence="8" type="ORF">AJ80_07673</name>
</gene>
<evidence type="ECO:0000256" key="7">
    <source>
        <dbReference type="RuleBase" id="RU367094"/>
    </source>
</evidence>
<evidence type="ECO:0000256" key="3">
    <source>
        <dbReference type="ARBA" id="ARBA00022729"/>
    </source>
</evidence>
<dbReference type="AlphaFoldDB" id="A0A2B7XDB8"/>
<keyword evidence="3" id="KW-0732">Signal</keyword>
<dbReference type="EMBL" id="PDNA01000152">
    <property type="protein sequence ID" value="PGH09644.1"/>
    <property type="molecule type" value="Genomic_DNA"/>
</dbReference>
<keyword evidence="4 7" id="KW-0378">Hydrolase</keyword>
<organism evidence="8 9">
    <name type="scientific">Polytolypa hystricis (strain UAMH7299)</name>
    <dbReference type="NCBI Taxonomy" id="1447883"/>
    <lineage>
        <taxon>Eukaryota</taxon>
        <taxon>Fungi</taxon>
        <taxon>Dikarya</taxon>
        <taxon>Ascomycota</taxon>
        <taxon>Pezizomycotina</taxon>
        <taxon>Eurotiomycetes</taxon>
        <taxon>Eurotiomycetidae</taxon>
        <taxon>Onygenales</taxon>
        <taxon>Onygenales incertae sedis</taxon>
        <taxon>Polytolypa</taxon>
    </lineage>
</organism>
<protein>
    <recommendedName>
        <fullName evidence="7">Feruloyl esterase C</fullName>
        <ecNumber evidence="7">3.1.1.73</ecNumber>
    </recommendedName>
    <alternativeName>
        <fullName evidence="7">Ferulic acid esterase C</fullName>
    </alternativeName>
</protein>
<keyword evidence="9" id="KW-1185">Reference proteome</keyword>
<comment type="subcellular location">
    <subcellularLocation>
        <location evidence="1 7">Secreted</location>
    </subcellularLocation>
</comment>
<dbReference type="PANTHER" id="PTHR38050:SF1">
    <property type="entry name" value="FERULOYL ESTERASE C"/>
    <property type="match status" value="1"/>
</dbReference>
<evidence type="ECO:0000256" key="2">
    <source>
        <dbReference type="ARBA" id="ARBA00022525"/>
    </source>
</evidence>
<reference evidence="8 9" key="1">
    <citation type="submission" date="2017-10" db="EMBL/GenBank/DDBJ databases">
        <title>Comparative genomics in systemic dimorphic fungi from Ajellomycetaceae.</title>
        <authorList>
            <person name="Munoz J.F."/>
            <person name="Mcewen J.G."/>
            <person name="Clay O.K."/>
            <person name="Cuomo C.A."/>
        </authorList>
    </citation>
    <scope>NUCLEOTIDE SEQUENCE [LARGE SCALE GENOMIC DNA]</scope>
    <source>
        <strain evidence="8 9">UAMH7299</strain>
    </source>
</reference>
<evidence type="ECO:0000256" key="6">
    <source>
        <dbReference type="ARBA" id="ARBA00023326"/>
    </source>
</evidence>
<comment type="caution">
    <text evidence="8">The sequence shown here is derived from an EMBL/GenBank/DDBJ whole genome shotgun (WGS) entry which is preliminary data.</text>
</comment>
<dbReference type="Proteomes" id="UP000224634">
    <property type="component" value="Unassembled WGS sequence"/>
</dbReference>
<dbReference type="InterPro" id="IPR043595">
    <property type="entry name" value="FaeB/C/D"/>
</dbReference>
<dbReference type="GO" id="GO:0030600">
    <property type="term" value="F:feruloyl esterase activity"/>
    <property type="evidence" value="ECO:0007669"/>
    <property type="project" value="UniProtKB-UniRule"/>
</dbReference>
<name>A0A2B7XDB8_POLH7</name>
<evidence type="ECO:0000313" key="9">
    <source>
        <dbReference type="Proteomes" id="UP000224634"/>
    </source>
</evidence>
<accession>A0A2B7XDB8</accession>